<dbReference type="Proteomes" id="UP000619041">
    <property type="component" value="Unassembled WGS sequence"/>
</dbReference>
<evidence type="ECO:0000313" key="2">
    <source>
        <dbReference type="Proteomes" id="UP000619041"/>
    </source>
</evidence>
<protein>
    <submittedName>
        <fullName evidence="1">Uncharacterized protein</fullName>
    </submittedName>
</protein>
<evidence type="ECO:0000313" key="1">
    <source>
        <dbReference type="EMBL" id="GGD91340.1"/>
    </source>
</evidence>
<gene>
    <name evidence="1" type="ORF">GCM10011515_08730</name>
</gene>
<name>A0ABQ1S5Q6_9SPHN</name>
<organism evidence="1 2">
    <name type="scientific">Tsuneonella deserti</name>
    <dbReference type="NCBI Taxonomy" id="2035528"/>
    <lineage>
        <taxon>Bacteria</taxon>
        <taxon>Pseudomonadati</taxon>
        <taxon>Pseudomonadota</taxon>
        <taxon>Alphaproteobacteria</taxon>
        <taxon>Sphingomonadales</taxon>
        <taxon>Erythrobacteraceae</taxon>
        <taxon>Tsuneonella</taxon>
    </lineage>
</organism>
<comment type="caution">
    <text evidence="1">The sequence shown here is derived from an EMBL/GenBank/DDBJ whole genome shotgun (WGS) entry which is preliminary data.</text>
</comment>
<keyword evidence="2" id="KW-1185">Reference proteome</keyword>
<sequence length="70" mass="7801">MGLHCEPVRIEVRSVAVGAENGVDLSIQKAAEVIRNRRFARDKNRALAKEVSGDRKLDRVVSQIDLFLSP</sequence>
<accession>A0ABQ1S5Q6</accession>
<dbReference type="EMBL" id="BMKL01000001">
    <property type="protein sequence ID" value="GGD91340.1"/>
    <property type="molecule type" value="Genomic_DNA"/>
</dbReference>
<proteinExistence type="predicted"/>
<reference evidence="2" key="1">
    <citation type="journal article" date="2019" name="Int. J. Syst. Evol. Microbiol.">
        <title>The Global Catalogue of Microorganisms (GCM) 10K type strain sequencing project: providing services to taxonomists for standard genome sequencing and annotation.</title>
        <authorList>
            <consortium name="The Broad Institute Genomics Platform"/>
            <consortium name="The Broad Institute Genome Sequencing Center for Infectious Disease"/>
            <person name="Wu L."/>
            <person name="Ma J."/>
        </authorList>
    </citation>
    <scope>NUCLEOTIDE SEQUENCE [LARGE SCALE GENOMIC DNA]</scope>
    <source>
        <strain evidence="2">CGMCC 1.15959</strain>
    </source>
</reference>